<keyword evidence="2" id="KW-0479">Metal-binding</keyword>
<evidence type="ECO:0000256" key="1">
    <source>
        <dbReference type="ARBA" id="ARBA00004123"/>
    </source>
</evidence>
<proteinExistence type="predicted"/>
<dbReference type="PROSITE" id="PS50157">
    <property type="entry name" value="ZINC_FINGER_C2H2_2"/>
    <property type="match status" value="7"/>
</dbReference>
<accession>A0ABQ8TRA8</accession>
<comment type="caution">
    <text evidence="10">The sequence shown here is derived from an EMBL/GenBank/DDBJ whole genome shotgun (WGS) entry which is preliminary data.</text>
</comment>
<evidence type="ECO:0000256" key="4">
    <source>
        <dbReference type="ARBA" id="ARBA00022771"/>
    </source>
</evidence>
<dbReference type="Proteomes" id="UP001148838">
    <property type="component" value="Unassembled WGS sequence"/>
</dbReference>
<organism evidence="10 11">
    <name type="scientific">Periplaneta americana</name>
    <name type="common">American cockroach</name>
    <name type="synonym">Blatta americana</name>
    <dbReference type="NCBI Taxonomy" id="6978"/>
    <lineage>
        <taxon>Eukaryota</taxon>
        <taxon>Metazoa</taxon>
        <taxon>Ecdysozoa</taxon>
        <taxon>Arthropoda</taxon>
        <taxon>Hexapoda</taxon>
        <taxon>Insecta</taxon>
        <taxon>Pterygota</taxon>
        <taxon>Neoptera</taxon>
        <taxon>Polyneoptera</taxon>
        <taxon>Dictyoptera</taxon>
        <taxon>Blattodea</taxon>
        <taxon>Blattoidea</taxon>
        <taxon>Blattidae</taxon>
        <taxon>Blattinae</taxon>
        <taxon>Periplaneta</taxon>
    </lineage>
</organism>
<reference evidence="10 11" key="1">
    <citation type="journal article" date="2022" name="Allergy">
        <title>Genome assembly and annotation of Periplaneta americana reveal a comprehensive cockroach allergen profile.</title>
        <authorList>
            <person name="Wang L."/>
            <person name="Xiong Q."/>
            <person name="Saelim N."/>
            <person name="Wang L."/>
            <person name="Nong W."/>
            <person name="Wan A.T."/>
            <person name="Shi M."/>
            <person name="Liu X."/>
            <person name="Cao Q."/>
            <person name="Hui J.H.L."/>
            <person name="Sookrung N."/>
            <person name="Leung T.F."/>
            <person name="Tungtrongchitr A."/>
            <person name="Tsui S.K.W."/>
        </authorList>
    </citation>
    <scope>NUCLEOTIDE SEQUENCE [LARGE SCALE GENOMIC DNA]</scope>
    <source>
        <strain evidence="10">PWHHKU_190912</strain>
    </source>
</reference>
<evidence type="ECO:0000313" key="11">
    <source>
        <dbReference type="Proteomes" id="UP001148838"/>
    </source>
</evidence>
<feature type="domain" description="C2H2-type" evidence="9">
    <location>
        <begin position="287"/>
        <end position="314"/>
    </location>
</feature>
<keyword evidence="11" id="KW-1185">Reference proteome</keyword>
<keyword evidence="4 7" id="KW-0863">Zinc-finger</keyword>
<dbReference type="InterPro" id="IPR050888">
    <property type="entry name" value="ZnF_C2H2-type_TF"/>
</dbReference>
<evidence type="ECO:0000256" key="3">
    <source>
        <dbReference type="ARBA" id="ARBA00022737"/>
    </source>
</evidence>
<dbReference type="PANTHER" id="PTHR24406">
    <property type="entry name" value="TRANSCRIPTIONAL REPRESSOR CTCFL-RELATED"/>
    <property type="match status" value="1"/>
</dbReference>
<keyword evidence="3" id="KW-0677">Repeat</keyword>
<evidence type="ECO:0000256" key="7">
    <source>
        <dbReference type="PROSITE-ProRule" id="PRU00042"/>
    </source>
</evidence>
<dbReference type="EMBL" id="JAJSOF020000003">
    <property type="protein sequence ID" value="KAJ4448838.1"/>
    <property type="molecule type" value="Genomic_DNA"/>
</dbReference>
<feature type="region of interest" description="Disordered" evidence="8">
    <location>
        <begin position="14"/>
        <end position="35"/>
    </location>
</feature>
<evidence type="ECO:0000259" key="9">
    <source>
        <dbReference type="PROSITE" id="PS50157"/>
    </source>
</evidence>
<sequence length="370" mass="42866">MDIVKVEPDLVGEDNGIYFPPVKSEPEEELNSTKTDHAVSWCGSMKHEEDTSEISAAQDSSDEEIPWEHTALKVELKEEVTVEDHKLPQTGVDGNSEGSSLLVSASRVTDRESKAAYNIATSYFTVQQNDVNCNRFSEPGNDQTLADIRDDRITSHQNNQSILQRALMKTCELRFKCDICEKRFRRRRSLLRHNLIHTGEKPFKCDVCDKRFNQQEGLIRHTLIHNGQTPFKCDICGKGFKYRGNLKTHRRIHTEERPFTCDYCGKSFTHPSDLVKHKRTHTGERPFKCDFCERRFSQRGTMVTHTRTHTGEAPFQCDVCKNSYSRRGHLIRHMRTHTGEKPYQCNYCGKLFRERGHLLKHTRIHTIKDN</sequence>
<protein>
    <recommendedName>
        <fullName evidence="9">C2H2-type domain-containing protein</fullName>
    </recommendedName>
</protein>
<feature type="region of interest" description="Disordered" evidence="8">
    <location>
        <begin position="45"/>
        <end position="64"/>
    </location>
</feature>
<dbReference type="PROSITE" id="PS00028">
    <property type="entry name" value="ZINC_FINGER_C2H2_1"/>
    <property type="match status" value="7"/>
</dbReference>
<dbReference type="Gene3D" id="3.30.160.60">
    <property type="entry name" value="Classic Zinc Finger"/>
    <property type="match status" value="7"/>
</dbReference>
<feature type="domain" description="C2H2-type" evidence="9">
    <location>
        <begin position="315"/>
        <end position="342"/>
    </location>
</feature>
<feature type="domain" description="C2H2-type" evidence="9">
    <location>
        <begin position="259"/>
        <end position="286"/>
    </location>
</feature>
<gene>
    <name evidence="10" type="ORF">ANN_00229</name>
</gene>
<dbReference type="Pfam" id="PF00096">
    <property type="entry name" value="zf-C2H2"/>
    <property type="match status" value="7"/>
</dbReference>
<evidence type="ECO:0000256" key="6">
    <source>
        <dbReference type="ARBA" id="ARBA00023242"/>
    </source>
</evidence>
<name>A0ABQ8TRA8_PERAM</name>
<dbReference type="InterPro" id="IPR013087">
    <property type="entry name" value="Znf_C2H2_type"/>
</dbReference>
<comment type="subcellular location">
    <subcellularLocation>
        <location evidence="1">Nucleus</location>
    </subcellularLocation>
</comment>
<keyword evidence="6" id="KW-0539">Nucleus</keyword>
<evidence type="ECO:0000256" key="5">
    <source>
        <dbReference type="ARBA" id="ARBA00022833"/>
    </source>
</evidence>
<feature type="domain" description="C2H2-type" evidence="9">
    <location>
        <begin position="343"/>
        <end position="370"/>
    </location>
</feature>
<feature type="domain" description="C2H2-type" evidence="9">
    <location>
        <begin position="203"/>
        <end position="230"/>
    </location>
</feature>
<feature type="domain" description="C2H2-type" evidence="9">
    <location>
        <begin position="175"/>
        <end position="202"/>
    </location>
</feature>
<evidence type="ECO:0000313" key="10">
    <source>
        <dbReference type="EMBL" id="KAJ4448838.1"/>
    </source>
</evidence>
<evidence type="ECO:0000256" key="2">
    <source>
        <dbReference type="ARBA" id="ARBA00022723"/>
    </source>
</evidence>
<evidence type="ECO:0000256" key="8">
    <source>
        <dbReference type="SAM" id="MobiDB-lite"/>
    </source>
</evidence>
<dbReference type="SMART" id="SM00355">
    <property type="entry name" value="ZnF_C2H2"/>
    <property type="match status" value="7"/>
</dbReference>
<feature type="domain" description="C2H2-type" evidence="9">
    <location>
        <begin position="231"/>
        <end position="258"/>
    </location>
</feature>
<keyword evidence="5" id="KW-0862">Zinc</keyword>
<dbReference type="InterPro" id="IPR036236">
    <property type="entry name" value="Znf_C2H2_sf"/>
</dbReference>
<dbReference type="SUPFAM" id="SSF57667">
    <property type="entry name" value="beta-beta-alpha zinc fingers"/>
    <property type="match status" value="4"/>
</dbReference>